<dbReference type="Proteomes" id="UP000013750">
    <property type="component" value="Unassembled WGS sequence"/>
</dbReference>
<dbReference type="HOGENOM" id="CLU_371215_0_0_9"/>
<dbReference type="AlphaFoldDB" id="R2V789"/>
<protein>
    <recommendedName>
        <fullName evidence="5">WxL domain-containing protein</fullName>
    </recommendedName>
</protein>
<reference evidence="1 3" key="1">
    <citation type="submission" date="2013-02" db="EMBL/GenBank/DDBJ databases">
        <title>The Genome Sequence of Enterococcus gilvus ATCC BAA-350.</title>
        <authorList>
            <consortium name="The Broad Institute Genome Sequencing Platform"/>
            <consortium name="The Broad Institute Genome Sequencing Center for Infectious Disease"/>
            <person name="Earl A.M."/>
            <person name="Gilmore M.S."/>
            <person name="Lebreton F."/>
            <person name="Walker B."/>
            <person name="Young S.K."/>
            <person name="Zeng Q."/>
            <person name="Gargeya S."/>
            <person name="Fitzgerald M."/>
            <person name="Haas B."/>
            <person name="Abouelleil A."/>
            <person name="Alvarado L."/>
            <person name="Arachchi H.M."/>
            <person name="Berlin A.M."/>
            <person name="Chapman S.B."/>
            <person name="Dewar J."/>
            <person name="Goldberg J."/>
            <person name="Griggs A."/>
            <person name="Gujja S."/>
            <person name="Hansen M."/>
            <person name="Howarth C."/>
            <person name="Imamovic A."/>
            <person name="Larimer J."/>
            <person name="McCowan C."/>
            <person name="Murphy C."/>
            <person name="Neiman D."/>
            <person name="Pearson M."/>
            <person name="Priest M."/>
            <person name="Roberts A."/>
            <person name="Saif S."/>
            <person name="Shea T."/>
            <person name="Sisk P."/>
            <person name="Sykes S."/>
            <person name="Wortman J."/>
            <person name="Nusbaum C."/>
            <person name="Birren B."/>
        </authorList>
    </citation>
    <scope>NUCLEOTIDE SEQUENCE [LARGE SCALE GENOMIC DNA]</scope>
    <source>
        <strain evidence="1 3">ATCC BAA-350</strain>
    </source>
</reference>
<dbReference type="eggNOG" id="COG4886">
    <property type="taxonomic scope" value="Bacteria"/>
</dbReference>
<dbReference type="Gene3D" id="2.60.120.200">
    <property type="match status" value="1"/>
</dbReference>
<dbReference type="OrthoDB" id="2306834at2"/>
<dbReference type="SUPFAM" id="SSF49899">
    <property type="entry name" value="Concanavalin A-like lectins/glucanases"/>
    <property type="match status" value="1"/>
</dbReference>
<dbReference type="Proteomes" id="UP000014160">
    <property type="component" value="Unassembled WGS sequence"/>
</dbReference>
<evidence type="ECO:0008006" key="5">
    <source>
        <dbReference type="Google" id="ProtNLM"/>
    </source>
</evidence>
<organism evidence="1 3">
    <name type="scientific">Enterococcus gilvus ATCC BAA-350</name>
    <dbReference type="NCBI Taxonomy" id="1158614"/>
    <lineage>
        <taxon>Bacteria</taxon>
        <taxon>Bacillati</taxon>
        <taxon>Bacillota</taxon>
        <taxon>Bacilli</taxon>
        <taxon>Lactobacillales</taxon>
        <taxon>Enterococcaceae</taxon>
        <taxon>Enterococcus</taxon>
    </lineage>
</organism>
<gene>
    <name evidence="2" type="ORF">I592_00400</name>
    <name evidence="1" type="ORF">UKC_03562</name>
</gene>
<dbReference type="EMBL" id="ASWH01000001">
    <property type="protein sequence ID" value="EOW81115.1"/>
    <property type="molecule type" value="Genomic_DNA"/>
</dbReference>
<accession>R2V789</accession>
<dbReference type="InterPro" id="IPR013320">
    <property type="entry name" value="ConA-like_dom_sf"/>
</dbReference>
<dbReference type="PATRIC" id="fig|1158614.3.peg.3542"/>
<evidence type="ECO:0000313" key="4">
    <source>
        <dbReference type="Proteomes" id="UP000014160"/>
    </source>
</evidence>
<name>R2V789_9ENTE</name>
<proteinExistence type="predicted"/>
<evidence type="ECO:0000313" key="3">
    <source>
        <dbReference type="Proteomes" id="UP000013750"/>
    </source>
</evidence>
<dbReference type="EMBL" id="AJDQ01000012">
    <property type="protein sequence ID" value="EOI53610.1"/>
    <property type="molecule type" value="Genomic_DNA"/>
</dbReference>
<comment type="caution">
    <text evidence="1">The sequence shown here is derived from an EMBL/GenBank/DDBJ whole genome shotgun (WGS) entry which is preliminary data.</text>
</comment>
<sequence length="752" mass="81935">MREAFFSKKVRTILVFCLFCFFTGFSVFLIGSPTIQAVTGNPAVPKGAISVDGIFAPPNIQTKSGGTSGNTGVTVGPSTENNGVPFSEVTLSGQQNAVSIWSDAPYRMDFSKSFHGRAYVNFGTVQADGFAFVMQNDSRKTAALTKALSGNDGQNLGVYGDSGSSAFFGVLVSTPEKKAIQNSVSIEFDLYANISGDNMYDADFPKVPHMAYSFPGDLNKGYVSNGSNGNNWTEYGGGVKAKVHHYSPQLLNGIVGNTIQDNTWYEFRYDFDKTSASFTYYLMNPMTGAKTPVTSIPWSDLSSALKLSENNNKAYWGFTGSNGAANGEVKFVFTQVPVDLDAGLKNDVSSGQASIVDPSGNDNYQASLPAAQYGDPVTMRSHFSVMQGEDSLAVNDWDTVINPTVFDLTKSVTNVQAIIDNKVMQGTVIEQDAVSGQVKVTFPGLKLPPGKAIDLQYTAQTKATGETQKTMLSSSIHTTELGNNTPRTFPSNPVSFWTHAEAPTQLDWDQSTTNPVKEINVDKSELTQGYQGTFLWNDSDNGEKVQFYLKKGNETIQKLPQLTTNGTPTQQTANFTIPNDKITYGENDLKVEAYHLDKDAKEIKEKNSLTLKLNVSGKLILQSAPSALKWTGRLAGDSKGTLTRDAGNTMALNVLDSREKDHEWSVGVTAETQPQTPFHLVWRQANASDQPITDTPIPVMNASSVSANNYVYSEEWKESEGVLLQSKEYLHVGDYSGKILVHWNLYDTETPE</sequence>
<reference evidence="2 4" key="2">
    <citation type="submission" date="2013-03" db="EMBL/GenBank/DDBJ databases">
        <title>The Genome Sequence of Enterococcus gilvus ATCC BAA-350 (PacBio/Illumina hybrid assembly).</title>
        <authorList>
            <consortium name="The Broad Institute Genomics Platform"/>
            <consortium name="The Broad Institute Genome Sequencing Center for Infectious Disease"/>
            <person name="Earl A."/>
            <person name="Russ C."/>
            <person name="Gilmore M."/>
            <person name="Surin D."/>
            <person name="Walker B."/>
            <person name="Young S."/>
            <person name="Zeng Q."/>
            <person name="Gargeya S."/>
            <person name="Fitzgerald M."/>
            <person name="Haas B."/>
            <person name="Abouelleil A."/>
            <person name="Allen A.W."/>
            <person name="Alvarado L."/>
            <person name="Arachchi H.M."/>
            <person name="Berlin A.M."/>
            <person name="Chapman S.B."/>
            <person name="Gainer-Dewar J."/>
            <person name="Goldberg J."/>
            <person name="Griggs A."/>
            <person name="Gujja S."/>
            <person name="Hansen M."/>
            <person name="Howarth C."/>
            <person name="Imamovic A."/>
            <person name="Ireland A."/>
            <person name="Larimer J."/>
            <person name="McCowan C."/>
            <person name="Murphy C."/>
            <person name="Pearson M."/>
            <person name="Poon T.W."/>
            <person name="Priest M."/>
            <person name="Roberts A."/>
            <person name="Saif S."/>
            <person name="Shea T."/>
            <person name="Sisk P."/>
            <person name="Sykes S."/>
            <person name="Wortman J."/>
            <person name="Nusbaum C."/>
            <person name="Birren B."/>
        </authorList>
    </citation>
    <scope>NUCLEOTIDE SEQUENCE [LARGE SCALE GENOMIC DNA]</scope>
    <source>
        <strain evidence="2 4">ATCC BAA-350</strain>
    </source>
</reference>
<evidence type="ECO:0000313" key="1">
    <source>
        <dbReference type="EMBL" id="EOI53610.1"/>
    </source>
</evidence>
<keyword evidence="4" id="KW-1185">Reference proteome</keyword>
<evidence type="ECO:0000313" key="2">
    <source>
        <dbReference type="EMBL" id="EOW81115.1"/>
    </source>
</evidence>
<dbReference type="RefSeq" id="WP_010781906.1">
    <property type="nucleotide sequence ID" value="NZ_ASWH01000001.1"/>
</dbReference>